<accession>A0ABV5AAB3</accession>
<dbReference type="InterPro" id="IPR055170">
    <property type="entry name" value="GFO_IDH_MocA-like_dom"/>
</dbReference>
<dbReference type="InterPro" id="IPR036291">
    <property type="entry name" value="NAD(P)-bd_dom_sf"/>
</dbReference>
<dbReference type="Pfam" id="PF22725">
    <property type="entry name" value="GFO_IDH_MocA_C3"/>
    <property type="match status" value="1"/>
</dbReference>
<name>A0ABV5AAB3_9BACL</name>
<feature type="domain" description="GFO/IDH/MocA-like oxidoreductase" evidence="3">
    <location>
        <begin position="136"/>
        <end position="243"/>
    </location>
</feature>
<organism evidence="4 5">
    <name type="scientific">Alicyclobacillus fastidiosus</name>
    <dbReference type="NCBI Taxonomy" id="392011"/>
    <lineage>
        <taxon>Bacteria</taxon>
        <taxon>Bacillati</taxon>
        <taxon>Bacillota</taxon>
        <taxon>Bacilli</taxon>
        <taxon>Bacillales</taxon>
        <taxon>Alicyclobacillaceae</taxon>
        <taxon>Alicyclobacillus</taxon>
    </lineage>
</organism>
<dbReference type="RefSeq" id="WP_275472656.1">
    <property type="nucleotide sequence ID" value="NZ_CP162940.1"/>
</dbReference>
<sequence>MVRVAVVGVNNIGRRHCAIYDQCPDTELVAVCDLVETRVAQAAAEFQTKAYTDLGTLLREEDVDVVSIATSGVEGGSHHYAPAMLAIEAGKDVLVEKPLSNDLDEAVTMVQRAREKGVRLACDLNHRFVPAAYKGKELIDKGNLGELLFVNMRLTIRNPNESSPWFHMRALHQHSIDVMRYFAGDIARVQAFMVKAPGRSVWSTCSINMQFTSGAVGHLTGSYDMSMRHPIEFCEVAGNRGRFVIDNVYENFCFYPHDQDELLVQRNPLFGGIGNFHETMANRIHHFIHQIQENVAPDRIEGSGKDALAAQRVIEAAIQSQLQNGAVIDVENMR</sequence>
<evidence type="ECO:0000313" key="4">
    <source>
        <dbReference type="EMBL" id="MFB5189200.1"/>
    </source>
</evidence>
<dbReference type="Pfam" id="PF01408">
    <property type="entry name" value="GFO_IDH_MocA"/>
    <property type="match status" value="1"/>
</dbReference>
<dbReference type="InterPro" id="IPR050463">
    <property type="entry name" value="Gfo/Idh/MocA_oxidrdct_glycsds"/>
</dbReference>
<dbReference type="InterPro" id="IPR000683">
    <property type="entry name" value="Gfo/Idh/MocA-like_OxRdtase_N"/>
</dbReference>
<evidence type="ECO:0000256" key="1">
    <source>
        <dbReference type="ARBA" id="ARBA00023002"/>
    </source>
</evidence>
<dbReference type="PANTHER" id="PTHR43818:SF11">
    <property type="entry name" value="BCDNA.GH03377"/>
    <property type="match status" value="1"/>
</dbReference>
<dbReference type="EMBL" id="JBDXSU010000002">
    <property type="protein sequence ID" value="MFB5189200.1"/>
    <property type="molecule type" value="Genomic_DNA"/>
</dbReference>
<proteinExistence type="predicted"/>
<gene>
    <name evidence="4" type="ORF">KKP3000_002199</name>
</gene>
<dbReference type="SUPFAM" id="SSF55347">
    <property type="entry name" value="Glyceraldehyde-3-phosphate dehydrogenase-like, C-terminal domain"/>
    <property type="match status" value="1"/>
</dbReference>
<dbReference type="Gene3D" id="3.40.50.720">
    <property type="entry name" value="NAD(P)-binding Rossmann-like Domain"/>
    <property type="match status" value="1"/>
</dbReference>
<evidence type="ECO:0000313" key="5">
    <source>
        <dbReference type="Proteomes" id="UP001579974"/>
    </source>
</evidence>
<keyword evidence="5" id="KW-1185">Reference proteome</keyword>
<dbReference type="Proteomes" id="UP001579974">
    <property type="component" value="Unassembled WGS sequence"/>
</dbReference>
<evidence type="ECO:0000259" key="3">
    <source>
        <dbReference type="Pfam" id="PF22725"/>
    </source>
</evidence>
<keyword evidence="1" id="KW-0560">Oxidoreductase</keyword>
<feature type="domain" description="Gfo/Idh/MocA-like oxidoreductase N-terminal" evidence="2">
    <location>
        <begin position="2"/>
        <end position="121"/>
    </location>
</feature>
<evidence type="ECO:0000259" key="2">
    <source>
        <dbReference type="Pfam" id="PF01408"/>
    </source>
</evidence>
<dbReference type="PANTHER" id="PTHR43818">
    <property type="entry name" value="BCDNA.GH03377"/>
    <property type="match status" value="1"/>
</dbReference>
<dbReference type="Gene3D" id="3.30.360.10">
    <property type="entry name" value="Dihydrodipicolinate Reductase, domain 2"/>
    <property type="match status" value="1"/>
</dbReference>
<reference evidence="4 5" key="1">
    <citation type="journal article" date="2024" name="Int. J. Mol. Sci.">
        <title>Exploration of Alicyclobacillus spp. Genome in Search of Antibiotic Resistance.</title>
        <authorList>
            <person name="Bucka-Kolendo J."/>
            <person name="Kiousi D.E."/>
            <person name="Dekowska A."/>
            <person name="Mikolajczuk-Szczyrba A."/>
            <person name="Karadedos D.M."/>
            <person name="Michael P."/>
            <person name="Galanis A."/>
            <person name="Sokolowska B."/>
        </authorList>
    </citation>
    <scope>NUCLEOTIDE SEQUENCE [LARGE SCALE GENOMIC DNA]</scope>
    <source>
        <strain evidence="4 5">KKP 3000</strain>
    </source>
</reference>
<comment type="caution">
    <text evidence="4">The sequence shown here is derived from an EMBL/GenBank/DDBJ whole genome shotgun (WGS) entry which is preliminary data.</text>
</comment>
<dbReference type="SUPFAM" id="SSF51735">
    <property type="entry name" value="NAD(P)-binding Rossmann-fold domains"/>
    <property type="match status" value="1"/>
</dbReference>
<protein>
    <submittedName>
        <fullName evidence="4">Gfo/Idh/MocA family oxidoreductase</fullName>
    </submittedName>
</protein>